<proteinExistence type="predicted"/>
<evidence type="ECO:0000313" key="1">
    <source>
        <dbReference type="EMBL" id="OLY80044.1"/>
    </source>
</evidence>
<dbReference type="AlphaFoldDB" id="A0A1R0GT20"/>
<name>A0A1R0GT20_9FUNG</name>
<evidence type="ECO:0000313" key="2">
    <source>
        <dbReference type="Proteomes" id="UP000187455"/>
    </source>
</evidence>
<protein>
    <submittedName>
        <fullName evidence="1">Uncharacterized protein</fullName>
    </submittedName>
</protein>
<gene>
    <name evidence="1" type="ORF">AYI68_g5869</name>
</gene>
<organism evidence="1 2">
    <name type="scientific">Smittium mucronatum</name>
    <dbReference type="NCBI Taxonomy" id="133383"/>
    <lineage>
        <taxon>Eukaryota</taxon>
        <taxon>Fungi</taxon>
        <taxon>Fungi incertae sedis</taxon>
        <taxon>Zoopagomycota</taxon>
        <taxon>Kickxellomycotina</taxon>
        <taxon>Harpellomycetes</taxon>
        <taxon>Harpellales</taxon>
        <taxon>Legeriomycetaceae</taxon>
        <taxon>Smittium</taxon>
    </lineage>
</organism>
<dbReference type="Proteomes" id="UP000187455">
    <property type="component" value="Unassembled WGS sequence"/>
</dbReference>
<reference evidence="1 2" key="1">
    <citation type="journal article" date="2016" name="Mol. Biol. Evol.">
        <title>Genome-Wide Survey of Gut Fungi (Harpellales) Reveals the First Horizontally Transferred Ubiquitin Gene from a Mosquito Host.</title>
        <authorList>
            <person name="Wang Y."/>
            <person name="White M.M."/>
            <person name="Kvist S."/>
            <person name="Moncalvo J.M."/>
        </authorList>
    </citation>
    <scope>NUCLEOTIDE SEQUENCE [LARGE SCALE GENOMIC DNA]</scope>
    <source>
        <strain evidence="1 2">ALG-7-W6</strain>
    </source>
</reference>
<keyword evidence="2" id="KW-1185">Reference proteome</keyword>
<sequence>MNNKYLDERKVKKYIIELVSELPRTRKSSISQLSRALRTSWFCWLEEEGEEEDSCGEGGDLRALWAITHLMVDATRCLRSLILT</sequence>
<accession>A0A1R0GT20</accession>
<dbReference type="EMBL" id="LSSL01003841">
    <property type="protein sequence ID" value="OLY80044.1"/>
    <property type="molecule type" value="Genomic_DNA"/>
</dbReference>
<comment type="caution">
    <text evidence="1">The sequence shown here is derived from an EMBL/GenBank/DDBJ whole genome shotgun (WGS) entry which is preliminary data.</text>
</comment>